<gene>
    <name evidence="1" type="ORF">L6452_21675</name>
</gene>
<accession>A0ACB9AYZ6</accession>
<dbReference type="EMBL" id="CM042053">
    <property type="protein sequence ID" value="KAI3714716.1"/>
    <property type="molecule type" value="Genomic_DNA"/>
</dbReference>
<name>A0ACB9AYZ6_ARCLA</name>
<reference evidence="2" key="1">
    <citation type="journal article" date="2022" name="Mol. Ecol. Resour.">
        <title>The genomes of chicory, endive, great burdock and yacon provide insights into Asteraceae palaeo-polyploidization history and plant inulin production.</title>
        <authorList>
            <person name="Fan W."/>
            <person name="Wang S."/>
            <person name="Wang H."/>
            <person name="Wang A."/>
            <person name="Jiang F."/>
            <person name="Liu H."/>
            <person name="Zhao H."/>
            <person name="Xu D."/>
            <person name="Zhang Y."/>
        </authorList>
    </citation>
    <scope>NUCLEOTIDE SEQUENCE [LARGE SCALE GENOMIC DNA]</scope>
    <source>
        <strain evidence="2">cv. Niubang</strain>
    </source>
</reference>
<sequence length="78" mass="8811">MKPPLATELSWWSVCWPSLLRDLMLYSIAIAGAGSLGCQRVLNTIHLLWSLMHRRLRPFYVQKSTTSAIVGIGSKQRV</sequence>
<proteinExistence type="predicted"/>
<evidence type="ECO:0000313" key="2">
    <source>
        <dbReference type="Proteomes" id="UP001055879"/>
    </source>
</evidence>
<reference evidence="1 2" key="2">
    <citation type="journal article" date="2022" name="Mol. Ecol. Resour.">
        <title>The genomes of chicory, endive, great burdock and yacon provide insights into Asteraceae paleo-polyploidization history and plant inulin production.</title>
        <authorList>
            <person name="Fan W."/>
            <person name="Wang S."/>
            <person name="Wang H."/>
            <person name="Wang A."/>
            <person name="Jiang F."/>
            <person name="Liu H."/>
            <person name="Zhao H."/>
            <person name="Xu D."/>
            <person name="Zhang Y."/>
        </authorList>
    </citation>
    <scope>NUCLEOTIDE SEQUENCE [LARGE SCALE GENOMIC DNA]</scope>
    <source>
        <strain evidence="2">cv. Niubang</strain>
    </source>
</reference>
<keyword evidence="2" id="KW-1185">Reference proteome</keyword>
<dbReference type="Proteomes" id="UP001055879">
    <property type="component" value="Linkage Group LG07"/>
</dbReference>
<comment type="caution">
    <text evidence="1">The sequence shown here is derived from an EMBL/GenBank/DDBJ whole genome shotgun (WGS) entry which is preliminary data.</text>
</comment>
<evidence type="ECO:0000313" key="1">
    <source>
        <dbReference type="EMBL" id="KAI3714716.1"/>
    </source>
</evidence>
<protein>
    <submittedName>
        <fullName evidence="1">Uncharacterized protein</fullName>
    </submittedName>
</protein>
<organism evidence="1 2">
    <name type="scientific">Arctium lappa</name>
    <name type="common">Greater burdock</name>
    <name type="synonym">Lappa major</name>
    <dbReference type="NCBI Taxonomy" id="4217"/>
    <lineage>
        <taxon>Eukaryota</taxon>
        <taxon>Viridiplantae</taxon>
        <taxon>Streptophyta</taxon>
        <taxon>Embryophyta</taxon>
        <taxon>Tracheophyta</taxon>
        <taxon>Spermatophyta</taxon>
        <taxon>Magnoliopsida</taxon>
        <taxon>eudicotyledons</taxon>
        <taxon>Gunneridae</taxon>
        <taxon>Pentapetalae</taxon>
        <taxon>asterids</taxon>
        <taxon>campanulids</taxon>
        <taxon>Asterales</taxon>
        <taxon>Asteraceae</taxon>
        <taxon>Carduoideae</taxon>
        <taxon>Cardueae</taxon>
        <taxon>Arctiinae</taxon>
        <taxon>Arctium</taxon>
    </lineage>
</organism>